<comment type="caution">
    <text evidence="2">The sequence shown here is derived from an EMBL/GenBank/DDBJ whole genome shotgun (WGS) entry which is preliminary data.</text>
</comment>
<protein>
    <submittedName>
        <fullName evidence="2">Uncharacterized protein</fullName>
    </submittedName>
</protein>
<keyword evidence="3" id="KW-1185">Reference proteome</keyword>
<dbReference type="AlphaFoldDB" id="A0AAV6QKR0"/>
<evidence type="ECO:0000313" key="3">
    <source>
        <dbReference type="Proteomes" id="UP000693946"/>
    </source>
</evidence>
<feature type="region of interest" description="Disordered" evidence="1">
    <location>
        <begin position="34"/>
        <end position="62"/>
    </location>
</feature>
<evidence type="ECO:0000313" key="2">
    <source>
        <dbReference type="EMBL" id="KAG7493240.1"/>
    </source>
</evidence>
<proteinExistence type="predicted"/>
<feature type="compositionally biased region" description="Polar residues" evidence="1">
    <location>
        <begin position="34"/>
        <end position="46"/>
    </location>
</feature>
<reference evidence="2 3" key="1">
    <citation type="journal article" date="2021" name="Sci. Rep.">
        <title>Chromosome anchoring in Senegalese sole (Solea senegalensis) reveals sex-associated markers and genome rearrangements in flatfish.</title>
        <authorList>
            <person name="Guerrero-Cozar I."/>
            <person name="Gomez-Garrido J."/>
            <person name="Berbel C."/>
            <person name="Martinez-Blanch J.F."/>
            <person name="Alioto T."/>
            <person name="Claros M.G."/>
            <person name="Gagnaire P.A."/>
            <person name="Manchado M."/>
        </authorList>
    </citation>
    <scope>NUCLEOTIDE SEQUENCE [LARGE SCALE GENOMIC DNA]</scope>
    <source>
        <strain evidence="2">Sse05_10M</strain>
    </source>
</reference>
<dbReference type="Proteomes" id="UP000693946">
    <property type="component" value="Linkage Group LG4"/>
</dbReference>
<organism evidence="2 3">
    <name type="scientific">Solea senegalensis</name>
    <name type="common">Senegalese sole</name>
    <dbReference type="NCBI Taxonomy" id="28829"/>
    <lineage>
        <taxon>Eukaryota</taxon>
        <taxon>Metazoa</taxon>
        <taxon>Chordata</taxon>
        <taxon>Craniata</taxon>
        <taxon>Vertebrata</taxon>
        <taxon>Euteleostomi</taxon>
        <taxon>Actinopterygii</taxon>
        <taxon>Neopterygii</taxon>
        <taxon>Teleostei</taxon>
        <taxon>Neoteleostei</taxon>
        <taxon>Acanthomorphata</taxon>
        <taxon>Carangaria</taxon>
        <taxon>Pleuronectiformes</taxon>
        <taxon>Pleuronectoidei</taxon>
        <taxon>Soleidae</taxon>
        <taxon>Solea</taxon>
    </lineage>
</organism>
<dbReference type="EMBL" id="JAGKHQ010000016">
    <property type="protein sequence ID" value="KAG7493240.1"/>
    <property type="molecule type" value="Genomic_DNA"/>
</dbReference>
<sequence>MEGRKFYSADPDKAKGLKTKRFNGQRDLTCCAQRTASRQTGRQTDGSPAHQCANDKSRGYSNGQNLAEFIRDKLKALDDTCSSIVVRTLHCAPWLVFKELK</sequence>
<name>A0AAV6QKR0_SOLSE</name>
<accession>A0AAV6QKR0</accession>
<gene>
    <name evidence="2" type="ORF">JOB18_004267</name>
</gene>
<evidence type="ECO:0000256" key="1">
    <source>
        <dbReference type="SAM" id="MobiDB-lite"/>
    </source>
</evidence>